<dbReference type="Proteomes" id="UP000776629">
    <property type="component" value="Unassembled WGS sequence"/>
</dbReference>
<dbReference type="SUPFAM" id="SSF140652">
    <property type="entry name" value="YozE-like"/>
    <property type="match status" value="1"/>
</dbReference>
<comment type="caution">
    <text evidence="3">The sequence shown here is derived from an EMBL/GenBank/DDBJ whole genome shotgun (WGS) entry which is preliminary data.</text>
</comment>
<dbReference type="PIRSF" id="PIRSF037262">
    <property type="entry name" value="UCP037262"/>
    <property type="match status" value="1"/>
</dbReference>
<dbReference type="HAMAP" id="MF_01538">
    <property type="entry name" value="UPF0346"/>
    <property type="match status" value="1"/>
</dbReference>
<dbReference type="InterPro" id="IPR010673">
    <property type="entry name" value="UPF0346"/>
</dbReference>
<gene>
    <name evidence="3" type="ORF">H5993_03820</name>
</gene>
<dbReference type="NCBIfam" id="NF010193">
    <property type="entry name" value="PRK13672.1"/>
    <property type="match status" value="1"/>
</dbReference>
<accession>A0ABS2EN01</accession>
<sequence length="74" mass="8923">MYRESFYQFLMTQRNPDGADEVEQFANNAFFDSAFPKQSQDFEELSHYLEENADYLPAMTIFDTAWQRYLEKMN</sequence>
<dbReference type="InterPro" id="IPR036806">
    <property type="entry name" value="YozE_SAM-like_sf"/>
</dbReference>
<organism evidence="3 4">
    <name type="scientific">Limosilactobacillus alvi</name>
    <dbReference type="NCBI Taxonomy" id="990412"/>
    <lineage>
        <taxon>Bacteria</taxon>
        <taxon>Bacillati</taxon>
        <taxon>Bacillota</taxon>
        <taxon>Bacilli</taxon>
        <taxon>Lactobacillales</taxon>
        <taxon>Lactobacillaceae</taxon>
        <taxon>Limosilactobacillus</taxon>
    </lineage>
</organism>
<reference evidence="3 4" key="1">
    <citation type="journal article" date="2021" name="Sci. Rep.">
        <title>The distribution of antibiotic resistance genes in chicken gut microbiota commensals.</title>
        <authorList>
            <person name="Juricova H."/>
            <person name="Matiasovicova J."/>
            <person name="Kubasova T."/>
            <person name="Cejkova D."/>
            <person name="Rychlik I."/>
        </authorList>
    </citation>
    <scope>NUCLEOTIDE SEQUENCE [LARGE SCALE GENOMIC DNA]</scope>
    <source>
        <strain evidence="3 4">An810</strain>
    </source>
</reference>
<comment type="similarity">
    <text evidence="1">Belongs to the UPF0346 family.</text>
</comment>
<dbReference type="Gene3D" id="1.10.150.260">
    <property type="entry name" value="YozE SAM-like"/>
    <property type="match status" value="1"/>
</dbReference>
<evidence type="ECO:0000256" key="1">
    <source>
        <dbReference type="HAMAP-Rule" id="MF_01538"/>
    </source>
</evidence>
<dbReference type="InterPro" id="IPR023089">
    <property type="entry name" value="YozE_SAM-like"/>
</dbReference>
<proteinExistence type="inferred from homology"/>
<dbReference type="EMBL" id="JACJJQ010000012">
    <property type="protein sequence ID" value="MBM6753889.1"/>
    <property type="molecule type" value="Genomic_DNA"/>
</dbReference>
<protein>
    <recommendedName>
        <fullName evidence="1">UPF0346 protein H5993_03820</fullName>
    </recommendedName>
</protein>
<dbReference type="RefSeq" id="WP_204776285.1">
    <property type="nucleotide sequence ID" value="NZ_JACJJQ010000012.1"/>
</dbReference>
<feature type="domain" description="YozE SAM-like" evidence="2">
    <location>
        <begin position="5"/>
        <end position="71"/>
    </location>
</feature>
<keyword evidence="4" id="KW-1185">Reference proteome</keyword>
<evidence type="ECO:0000259" key="2">
    <source>
        <dbReference type="Pfam" id="PF06855"/>
    </source>
</evidence>
<name>A0ABS2EN01_9LACO</name>
<dbReference type="Pfam" id="PF06855">
    <property type="entry name" value="YozE_SAM_like"/>
    <property type="match status" value="1"/>
</dbReference>
<evidence type="ECO:0000313" key="4">
    <source>
        <dbReference type="Proteomes" id="UP000776629"/>
    </source>
</evidence>
<evidence type="ECO:0000313" key="3">
    <source>
        <dbReference type="EMBL" id="MBM6753889.1"/>
    </source>
</evidence>